<dbReference type="EMBL" id="BGPR01000045">
    <property type="protein sequence ID" value="GBL85807.1"/>
    <property type="molecule type" value="Genomic_DNA"/>
</dbReference>
<gene>
    <name evidence="1" type="ORF">AVEN_63147_1</name>
</gene>
<keyword evidence="2" id="KW-1185">Reference proteome</keyword>
<dbReference type="AlphaFoldDB" id="A0A4Y2B1U2"/>
<comment type="caution">
    <text evidence="1">The sequence shown here is derived from an EMBL/GenBank/DDBJ whole genome shotgun (WGS) entry which is preliminary data.</text>
</comment>
<proteinExistence type="predicted"/>
<reference evidence="1 2" key="1">
    <citation type="journal article" date="2019" name="Sci. Rep.">
        <title>Orb-weaving spider Araneus ventricosus genome elucidates the spidroin gene catalogue.</title>
        <authorList>
            <person name="Kono N."/>
            <person name="Nakamura H."/>
            <person name="Ohtoshi R."/>
            <person name="Moran D.A.P."/>
            <person name="Shinohara A."/>
            <person name="Yoshida Y."/>
            <person name="Fujiwara M."/>
            <person name="Mori M."/>
            <person name="Tomita M."/>
            <person name="Arakawa K."/>
        </authorList>
    </citation>
    <scope>NUCLEOTIDE SEQUENCE [LARGE SCALE GENOMIC DNA]</scope>
</reference>
<evidence type="ECO:0000313" key="1">
    <source>
        <dbReference type="EMBL" id="GBL85807.1"/>
    </source>
</evidence>
<accession>A0A4Y2B1U2</accession>
<dbReference type="Proteomes" id="UP000499080">
    <property type="component" value="Unassembled WGS sequence"/>
</dbReference>
<sequence length="101" mass="10953">MPYNTSCICEILHRHVYCQKCGSLIAMPHTVYNSALHKKEGRDGSNPCRRGASGPVECNCKRVTLSPFSLALKSPLVECQLDSVAVAQRNGPGTLLPAAKR</sequence>
<name>A0A4Y2B1U2_ARAVE</name>
<organism evidence="1 2">
    <name type="scientific">Araneus ventricosus</name>
    <name type="common">Orbweaver spider</name>
    <name type="synonym">Epeira ventricosa</name>
    <dbReference type="NCBI Taxonomy" id="182803"/>
    <lineage>
        <taxon>Eukaryota</taxon>
        <taxon>Metazoa</taxon>
        <taxon>Ecdysozoa</taxon>
        <taxon>Arthropoda</taxon>
        <taxon>Chelicerata</taxon>
        <taxon>Arachnida</taxon>
        <taxon>Araneae</taxon>
        <taxon>Araneomorphae</taxon>
        <taxon>Entelegynae</taxon>
        <taxon>Araneoidea</taxon>
        <taxon>Araneidae</taxon>
        <taxon>Araneus</taxon>
    </lineage>
</organism>
<evidence type="ECO:0000313" key="2">
    <source>
        <dbReference type="Proteomes" id="UP000499080"/>
    </source>
</evidence>
<protein>
    <submittedName>
        <fullName evidence="1">Uncharacterized protein</fullName>
    </submittedName>
</protein>